<evidence type="ECO:0008006" key="4">
    <source>
        <dbReference type="Google" id="ProtNLM"/>
    </source>
</evidence>
<evidence type="ECO:0000313" key="2">
    <source>
        <dbReference type="EMBL" id="KAF3543882.1"/>
    </source>
</evidence>
<proteinExistence type="predicted"/>
<feature type="region of interest" description="Disordered" evidence="1">
    <location>
        <begin position="1"/>
        <end position="25"/>
    </location>
</feature>
<evidence type="ECO:0000256" key="1">
    <source>
        <dbReference type="SAM" id="MobiDB-lite"/>
    </source>
</evidence>
<dbReference type="PANTHER" id="PTHR33223:SF9">
    <property type="entry name" value="RETROTRANSPOSON GAG DOMAIN-CONTAINING PROTEIN"/>
    <property type="match status" value="1"/>
</dbReference>
<feature type="compositionally biased region" description="Basic and acidic residues" evidence="1">
    <location>
        <begin position="89"/>
        <end position="100"/>
    </location>
</feature>
<feature type="compositionally biased region" description="Low complexity" evidence="1">
    <location>
        <begin position="47"/>
        <end position="58"/>
    </location>
</feature>
<sequence>MAVDEQDNPSESTPREAELPSSGSKVLRSLLSSNLKTLFSETRIKPSTRQATRSAASAHRSDPCRAWTHPTPQEVPLDSLQVKPRHQEKKAGNTRVHETISSDSEPDSEKETSEGAAALQSSLTTYLEQMFSKKLDAMQFMVEKLPGVAPPIRKCNLGSYADTPFTDSIALIVMPRKFSFPNIKMYNGTGDPDDHIAQYKQRMLAINLHIGSISSFATLSDGFVEQLASSRNLEKTSDHLNEILQHRVEPLRDYISLFNQEKVSIPECNVTTAISAFKRGLLPDGDLYKELTKYQCKNMEDVLSRAWAQVKWEEDVASRARTQQKKQPGKTEVIETRGPPRNPRKTKEVGTGAST</sequence>
<dbReference type="EMBL" id="QGKV02000832">
    <property type="protein sequence ID" value="KAF3543882.1"/>
    <property type="molecule type" value="Genomic_DNA"/>
</dbReference>
<evidence type="ECO:0000313" key="3">
    <source>
        <dbReference type="Proteomes" id="UP000266723"/>
    </source>
</evidence>
<reference evidence="2 3" key="1">
    <citation type="journal article" date="2020" name="BMC Genomics">
        <title>Intraspecific diversification of the crop wild relative Brassica cretica Lam. using demographic model selection.</title>
        <authorList>
            <person name="Kioukis A."/>
            <person name="Michalopoulou V.A."/>
            <person name="Briers L."/>
            <person name="Pirintsos S."/>
            <person name="Studholme D.J."/>
            <person name="Pavlidis P."/>
            <person name="Sarris P.F."/>
        </authorList>
    </citation>
    <scope>NUCLEOTIDE SEQUENCE [LARGE SCALE GENOMIC DNA]</scope>
    <source>
        <strain evidence="3">cv. PFS-1207/04</strain>
    </source>
</reference>
<comment type="caution">
    <text evidence="2">The sequence shown here is derived from an EMBL/GenBank/DDBJ whole genome shotgun (WGS) entry which is preliminary data.</text>
</comment>
<accession>A0ABQ7BX47</accession>
<feature type="region of interest" description="Disordered" evidence="1">
    <location>
        <begin position="41"/>
        <end position="116"/>
    </location>
</feature>
<dbReference type="Proteomes" id="UP000266723">
    <property type="component" value="Unassembled WGS sequence"/>
</dbReference>
<feature type="region of interest" description="Disordered" evidence="1">
    <location>
        <begin position="318"/>
        <end position="355"/>
    </location>
</feature>
<gene>
    <name evidence="2" type="ORF">DY000_02008133</name>
</gene>
<organism evidence="2 3">
    <name type="scientific">Brassica cretica</name>
    <name type="common">Mustard</name>
    <dbReference type="NCBI Taxonomy" id="69181"/>
    <lineage>
        <taxon>Eukaryota</taxon>
        <taxon>Viridiplantae</taxon>
        <taxon>Streptophyta</taxon>
        <taxon>Embryophyta</taxon>
        <taxon>Tracheophyta</taxon>
        <taxon>Spermatophyta</taxon>
        <taxon>Magnoliopsida</taxon>
        <taxon>eudicotyledons</taxon>
        <taxon>Gunneridae</taxon>
        <taxon>Pentapetalae</taxon>
        <taxon>rosids</taxon>
        <taxon>malvids</taxon>
        <taxon>Brassicales</taxon>
        <taxon>Brassicaceae</taxon>
        <taxon>Brassiceae</taxon>
        <taxon>Brassica</taxon>
    </lineage>
</organism>
<keyword evidence="3" id="KW-1185">Reference proteome</keyword>
<protein>
    <recommendedName>
        <fullName evidence="4">Retrotransposon gag domain-containing protein</fullName>
    </recommendedName>
</protein>
<dbReference type="PANTHER" id="PTHR33223">
    <property type="entry name" value="CCHC-TYPE DOMAIN-CONTAINING PROTEIN"/>
    <property type="match status" value="1"/>
</dbReference>
<name>A0ABQ7BX47_BRACR</name>